<sequence>MRSSTTGTPSDSARRALADPERGSLATSTLVNRLTVPITFRPAADARAASSCLGTVVSPVMATFMP</sequence>
<reference evidence="3" key="1">
    <citation type="submission" date="2016-10" db="EMBL/GenBank/DDBJ databases">
        <authorList>
            <person name="Varghese N."/>
            <person name="Submissions S."/>
        </authorList>
    </citation>
    <scope>NUCLEOTIDE SEQUENCE [LARGE SCALE GENOMIC DNA]</scope>
    <source>
        <strain evidence="3">DSM 43163</strain>
    </source>
</reference>
<proteinExistence type="predicted"/>
<protein>
    <submittedName>
        <fullName evidence="2">Uncharacterized protein</fullName>
    </submittedName>
</protein>
<evidence type="ECO:0000313" key="3">
    <source>
        <dbReference type="Proteomes" id="UP000236723"/>
    </source>
</evidence>
<keyword evidence="3" id="KW-1185">Reference proteome</keyword>
<feature type="compositionally biased region" description="Polar residues" evidence="1">
    <location>
        <begin position="1"/>
        <end position="11"/>
    </location>
</feature>
<feature type="compositionally biased region" description="Basic and acidic residues" evidence="1">
    <location>
        <begin position="12"/>
        <end position="22"/>
    </location>
</feature>
<accession>A0A1H5T910</accession>
<evidence type="ECO:0000313" key="2">
    <source>
        <dbReference type="EMBL" id="SEF59266.1"/>
    </source>
</evidence>
<evidence type="ECO:0000256" key="1">
    <source>
        <dbReference type="SAM" id="MobiDB-lite"/>
    </source>
</evidence>
<dbReference type="Proteomes" id="UP000236723">
    <property type="component" value="Unassembled WGS sequence"/>
</dbReference>
<organism evidence="2 3">
    <name type="scientific">Thermomonospora echinospora</name>
    <dbReference type="NCBI Taxonomy" id="1992"/>
    <lineage>
        <taxon>Bacteria</taxon>
        <taxon>Bacillati</taxon>
        <taxon>Actinomycetota</taxon>
        <taxon>Actinomycetes</taxon>
        <taxon>Streptosporangiales</taxon>
        <taxon>Thermomonosporaceae</taxon>
        <taxon>Thermomonospora</taxon>
    </lineage>
</organism>
<name>A0A1H5T910_9ACTN</name>
<dbReference type="AlphaFoldDB" id="A0A1H5T910"/>
<dbReference type="EMBL" id="FNVO01000001">
    <property type="protein sequence ID" value="SEF59266.1"/>
    <property type="molecule type" value="Genomic_DNA"/>
</dbReference>
<gene>
    <name evidence="2" type="ORF">SAMN04489712_101528</name>
</gene>
<feature type="region of interest" description="Disordered" evidence="1">
    <location>
        <begin position="1"/>
        <end position="22"/>
    </location>
</feature>